<dbReference type="PIRSF" id="PIRSF009160">
    <property type="entry name" value="UCP009160"/>
    <property type="match status" value="1"/>
</dbReference>
<dbReference type="PANTHER" id="PTHR41282:SF1">
    <property type="entry name" value="CONSERVED TRANSMEMBRANE PROTEIN-RELATED"/>
    <property type="match status" value="1"/>
</dbReference>
<evidence type="ECO:0000313" key="2">
    <source>
        <dbReference type="EMBL" id="VAX26258.1"/>
    </source>
</evidence>
<feature type="transmembrane region" description="Helical" evidence="1">
    <location>
        <begin position="158"/>
        <end position="179"/>
    </location>
</feature>
<dbReference type="PANTHER" id="PTHR41282">
    <property type="entry name" value="CONSERVED TRANSMEMBRANE PROTEIN-RELATED"/>
    <property type="match status" value="1"/>
</dbReference>
<keyword evidence="1" id="KW-1133">Transmembrane helix</keyword>
<feature type="transmembrane region" description="Helical" evidence="1">
    <location>
        <begin position="117"/>
        <end position="137"/>
    </location>
</feature>
<reference evidence="2" key="1">
    <citation type="submission" date="2018-06" db="EMBL/GenBank/DDBJ databases">
        <authorList>
            <person name="Zhirakovskaya E."/>
        </authorList>
    </citation>
    <scope>NUCLEOTIDE SEQUENCE</scope>
</reference>
<feature type="transmembrane region" description="Helical" evidence="1">
    <location>
        <begin position="61"/>
        <end position="83"/>
    </location>
</feature>
<organism evidence="2">
    <name type="scientific">hydrothermal vent metagenome</name>
    <dbReference type="NCBI Taxonomy" id="652676"/>
    <lineage>
        <taxon>unclassified sequences</taxon>
        <taxon>metagenomes</taxon>
        <taxon>ecological metagenomes</taxon>
    </lineage>
</organism>
<keyword evidence="1" id="KW-0472">Membrane</keyword>
<feature type="transmembrane region" description="Helical" evidence="1">
    <location>
        <begin position="185"/>
        <end position="207"/>
    </location>
</feature>
<evidence type="ECO:0000256" key="1">
    <source>
        <dbReference type="SAM" id="Phobius"/>
    </source>
</evidence>
<proteinExistence type="predicted"/>
<feature type="transmembrane region" description="Helical" evidence="1">
    <location>
        <begin position="95"/>
        <end position="111"/>
    </location>
</feature>
<name>A0A3B1CQI6_9ZZZZ</name>
<keyword evidence="1" id="KW-0812">Transmembrane</keyword>
<gene>
    <name evidence="2" type="ORF">MNBD_NITROSPIRAE01-1231</name>
</gene>
<feature type="transmembrane region" description="Helical" evidence="1">
    <location>
        <begin position="219"/>
        <end position="237"/>
    </location>
</feature>
<protein>
    <recommendedName>
        <fullName evidence="3">Bax inhibitor-1/YccA family protein</fullName>
    </recommendedName>
</protein>
<dbReference type="Pfam" id="PF12811">
    <property type="entry name" value="BaxI_1"/>
    <property type="match status" value="1"/>
</dbReference>
<sequence>MNRRFNFQSGNPALKKNPFAGISAGLRGKAMTVEGTVNKTVLSLMILIVSASYTWNLGMQGVPFMGLVLAGFIGGLIVAMITIFKMHLAPMTTPIYAALEGLALGGISVGVEMRYPGIASQAVFLTFGTLGALLLAYRTGLIRVTEKFKMGVFAATGGIALVYLISFVVGMFGVSIPLIHSNGTFGILFSLVVVVIASLNLVMDFDFIAKGAAHGAPKYMEWFGAFSLLVTLVWLYIEILHLLSKLQSRD</sequence>
<evidence type="ECO:0008006" key="3">
    <source>
        <dbReference type="Google" id="ProtNLM"/>
    </source>
</evidence>
<dbReference type="EMBL" id="UOGF01000007">
    <property type="protein sequence ID" value="VAX26258.1"/>
    <property type="molecule type" value="Genomic_DNA"/>
</dbReference>
<accession>A0A3B1CQI6</accession>
<dbReference type="AlphaFoldDB" id="A0A3B1CQI6"/>
<dbReference type="InterPro" id="IPR010539">
    <property type="entry name" value="BaxI_1-like"/>
</dbReference>